<dbReference type="GO" id="GO:0004658">
    <property type="term" value="F:propionyl-CoA carboxylase activity"/>
    <property type="evidence" value="ECO:0007669"/>
    <property type="project" value="InterPro"/>
</dbReference>
<gene>
    <name evidence="2" type="ORF">SAMN05421867_111147</name>
</gene>
<keyword evidence="3" id="KW-1185">Reference proteome</keyword>
<dbReference type="RefSeq" id="WP_090033615.1">
    <property type="nucleotide sequence ID" value="NZ_BONM01000007.1"/>
</dbReference>
<sequence>MSAPTDDRPPHVQVVRGEPDDVELAALVAGLVAAAGPGTGAGAGPGAGGGTGHGHDDGPAPSAWCDRARSVRGTVAPAAGADAWRWSLRG</sequence>
<organism evidence="2 3">
    <name type="scientific">Cellulomonas marina</name>
    <dbReference type="NCBI Taxonomy" id="988821"/>
    <lineage>
        <taxon>Bacteria</taxon>
        <taxon>Bacillati</taxon>
        <taxon>Actinomycetota</taxon>
        <taxon>Actinomycetes</taxon>
        <taxon>Micrococcales</taxon>
        <taxon>Cellulomonadaceae</taxon>
        <taxon>Cellulomonas</taxon>
    </lineage>
</organism>
<protein>
    <submittedName>
        <fullName evidence="2">Acyl-CoA carboxylase epsilon subunit</fullName>
    </submittedName>
</protein>
<feature type="region of interest" description="Disordered" evidence="1">
    <location>
        <begin position="35"/>
        <end position="65"/>
    </location>
</feature>
<dbReference type="AlphaFoldDB" id="A0A1I0ZK08"/>
<reference evidence="2 3" key="1">
    <citation type="submission" date="2016-10" db="EMBL/GenBank/DDBJ databases">
        <authorList>
            <person name="de Groot N.N."/>
        </authorList>
    </citation>
    <scope>NUCLEOTIDE SEQUENCE [LARGE SCALE GENOMIC DNA]</scope>
    <source>
        <strain evidence="2 3">CGMCC 4.6945</strain>
    </source>
</reference>
<dbReference type="GO" id="GO:0003989">
    <property type="term" value="F:acetyl-CoA carboxylase activity"/>
    <property type="evidence" value="ECO:0007669"/>
    <property type="project" value="InterPro"/>
</dbReference>
<dbReference type="STRING" id="988821.SAMN05421867_111147"/>
<proteinExistence type="predicted"/>
<dbReference type="Pfam" id="PF13822">
    <property type="entry name" value="ACC_epsilon"/>
    <property type="match status" value="1"/>
</dbReference>
<dbReference type="Proteomes" id="UP000199012">
    <property type="component" value="Unassembled WGS sequence"/>
</dbReference>
<evidence type="ECO:0000256" key="1">
    <source>
        <dbReference type="SAM" id="MobiDB-lite"/>
    </source>
</evidence>
<evidence type="ECO:0000313" key="3">
    <source>
        <dbReference type="Proteomes" id="UP000199012"/>
    </source>
</evidence>
<evidence type="ECO:0000313" key="2">
    <source>
        <dbReference type="EMBL" id="SFB25985.1"/>
    </source>
</evidence>
<dbReference type="InterPro" id="IPR032716">
    <property type="entry name" value="ACC_epsilon"/>
</dbReference>
<feature type="compositionally biased region" description="Gly residues" evidence="1">
    <location>
        <begin position="37"/>
        <end position="52"/>
    </location>
</feature>
<name>A0A1I0ZK08_9CELL</name>
<dbReference type="EMBL" id="FOKA01000011">
    <property type="protein sequence ID" value="SFB25985.1"/>
    <property type="molecule type" value="Genomic_DNA"/>
</dbReference>
<accession>A0A1I0ZK08</accession>